<organism evidence="1">
    <name type="scientific">Anguilla anguilla</name>
    <name type="common">European freshwater eel</name>
    <name type="synonym">Muraena anguilla</name>
    <dbReference type="NCBI Taxonomy" id="7936"/>
    <lineage>
        <taxon>Eukaryota</taxon>
        <taxon>Metazoa</taxon>
        <taxon>Chordata</taxon>
        <taxon>Craniata</taxon>
        <taxon>Vertebrata</taxon>
        <taxon>Euteleostomi</taxon>
        <taxon>Actinopterygii</taxon>
        <taxon>Neopterygii</taxon>
        <taxon>Teleostei</taxon>
        <taxon>Anguilliformes</taxon>
        <taxon>Anguillidae</taxon>
        <taxon>Anguilla</taxon>
    </lineage>
</organism>
<reference evidence="1" key="2">
    <citation type="journal article" date="2015" name="Fish Shellfish Immunol.">
        <title>Early steps in the European eel (Anguilla anguilla)-Vibrio vulnificus interaction in the gills: Role of the RtxA13 toxin.</title>
        <authorList>
            <person name="Callol A."/>
            <person name="Pajuelo D."/>
            <person name="Ebbesson L."/>
            <person name="Teles M."/>
            <person name="MacKenzie S."/>
            <person name="Amaro C."/>
        </authorList>
    </citation>
    <scope>NUCLEOTIDE SEQUENCE</scope>
</reference>
<dbReference type="EMBL" id="GBXM01087116">
    <property type="protein sequence ID" value="JAH21461.1"/>
    <property type="molecule type" value="Transcribed_RNA"/>
</dbReference>
<sequence length="31" mass="3576">MRPSFASLLLNCIELYSELVFQDEVRPCSTN</sequence>
<protein>
    <submittedName>
        <fullName evidence="1">Uncharacterized protein</fullName>
    </submittedName>
</protein>
<dbReference type="AlphaFoldDB" id="A0A0E9QWY6"/>
<name>A0A0E9QWY6_ANGAN</name>
<reference evidence="1" key="1">
    <citation type="submission" date="2014-11" db="EMBL/GenBank/DDBJ databases">
        <authorList>
            <person name="Amaro Gonzalez C."/>
        </authorList>
    </citation>
    <scope>NUCLEOTIDE SEQUENCE</scope>
</reference>
<accession>A0A0E9QWY6</accession>
<evidence type="ECO:0000313" key="1">
    <source>
        <dbReference type="EMBL" id="JAH21461.1"/>
    </source>
</evidence>
<proteinExistence type="predicted"/>